<accession>A0A0D0C0E1</accession>
<gene>
    <name evidence="1" type="ORF">GYMLUDRAFT_248387</name>
</gene>
<dbReference type="AlphaFoldDB" id="A0A0D0C0E1"/>
<name>A0A0D0C0E1_9AGAR</name>
<reference evidence="1 2" key="1">
    <citation type="submission" date="2014-04" db="EMBL/GenBank/DDBJ databases">
        <title>Evolutionary Origins and Diversification of the Mycorrhizal Mutualists.</title>
        <authorList>
            <consortium name="DOE Joint Genome Institute"/>
            <consortium name="Mycorrhizal Genomics Consortium"/>
            <person name="Kohler A."/>
            <person name="Kuo A."/>
            <person name="Nagy L.G."/>
            <person name="Floudas D."/>
            <person name="Copeland A."/>
            <person name="Barry K.W."/>
            <person name="Cichocki N."/>
            <person name="Veneault-Fourrey C."/>
            <person name="LaButti K."/>
            <person name="Lindquist E.A."/>
            <person name="Lipzen A."/>
            <person name="Lundell T."/>
            <person name="Morin E."/>
            <person name="Murat C."/>
            <person name="Riley R."/>
            <person name="Ohm R."/>
            <person name="Sun H."/>
            <person name="Tunlid A."/>
            <person name="Henrissat B."/>
            <person name="Grigoriev I.V."/>
            <person name="Hibbett D.S."/>
            <person name="Martin F."/>
        </authorList>
    </citation>
    <scope>NUCLEOTIDE SEQUENCE [LARGE SCALE GENOMIC DNA]</scope>
    <source>
        <strain evidence="1 2">FD-317 M1</strain>
    </source>
</reference>
<protein>
    <submittedName>
        <fullName evidence="1">Uncharacterized protein</fullName>
    </submittedName>
</protein>
<organism evidence="1 2">
    <name type="scientific">Collybiopsis luxurians FD-317 M1</name>
    <dbReference type="NCBI Taxonomy" id="944289"/>
    <lineage>
        <taxon>Eukaryota</taxon>
        <taxon>Fungi</taxon>
        <taxon>Dikarya</taxon>
        <taxon>Basidiomycota</taxon>
        <taxon>Agaricomycotina</taxon>
        <taxon>Agaricomycetes</taxon>
        <taxon>Agaricomycetidae</taxon>
        <taxon>Agaricales</taxon>
        <taxon>Marasmiineae</taxon>
        <taxon>Omphalotaceae</taxon>
        <taxon>Collybiopsis</taxon>
        <taxon>Collybiopsis luxurians</taxon>
    </lineage>
</organism>
<keyword evidence="2" id="KW-1185">Reference proteome</keyword>
<dbReference type="EMBL" id="KN834803">
    <property type="protein sequence ID" value="KIK55794.1"/>
    <property type="molecule type" value="Genomic_DNA"/>
</dbReference>
<dbReference type="Proteomes" id="UP000053593">
    <property type="component" value="Unassembled WGS sequence"/>
</dbReference>
<evidence type="ECO:0000313" key="2">
    <source>
        <dbReference type="Proteomes" id="UP000053593"/>
    </source>
</evidence>
<dbReference type="OrthoDB" id="3101409at2759"/>
<evidence type="ECO:0000313" key="1">
    <source>
        <dbReference type="EMBL" id="KIK55794.1"/>
    </source>
</evidence>
<proteinExistence type="predicted"/>
<dbReference type="HOGENOM" id="CLU_169810_0_0_1"/>
<sequence length="109" mass="12041">MSAREVSQIIASNHAPFDATLWLIHLPTAAYRLEPQLDAGDKEVRFDLTTIRGLSDGMTFYVRVISGQGIGADDLTILTYMSDSRNAGVYDITGIAFAPRISFEYLEPI</sequence>